<dbReference type="InterPro" id="IPR001245">
    <property type="entry name" value="Ser-Thr/Tyr_kinase_cat_dom"/>
</dbReference>
<dbReference type="OrthoDB" id="1720310at2759"/>
<proteinExistence type="predicted"/>
<dbReference type="SUPFAM" id="SSF56112">
    <property type="entry name" value="Protein kinase-like (PK-like)"/>
    <property type="match status" value="1"/>
</dbReference>
<evidence type="ECO:0000256" key="7">
    <source>
        <dbReference type="ARBA" id="ARBA00022840"/>
    </source>
</evidence>
<evidence type="ECO:0000313" key="12">
    <source>
        <dbReference type="EMBL" id="PIN17211.1"/>
    </source>
</evidence>
<evidence type="ECO:0000313" key="13">
    <source>
        <dbReference type="Proteomes" id="UP000231279"/>
    </source>
</evidence>
<dbReference type="CDD" id="cd14066">
    <property type="entry name" value="STKc_IRAK"/>
    <property type="match status" value="1"/>
</dbReference>
<dbReference type="FunFam" id="1.10.510.10:FF:000095">
    <property type="entry name" value="protein STRUBBELIG-RECEPTOR FAMILY 8"/>
    <property type="match status" value="1"/>
</dbReference>
<comment type="catalytic activity">
    <reaction evidence="9">
        <text>L-seryl-[protein] + ATP = O-phospho-L-seryl-[protein] + ADP + H(+)</text>
        <dbReference type="Rhea" id="RHEA:17989"/>
        <dbReference type="Rhea" id="RHEA-COMP:9863"/>
        <dbReference type="Rhea" id="RHEA-COMP:11604"/>
        <dbReference type="ChEBI" id="CHEBI:15378"/>
        <dbReference type="ChEBI" id="CHEBI:29999"/>
        <dbReference type="ChEBI" id="CHEBI:30616"/>
        <dbReference type="ChEBI" id="CHEBI:83421"/>
        <dbReference type="ChEBI" id="CHEBI:456216"/>
        <dbReference type="EC" id="2.7.11.1"/>
    </reaction>
</comment>
<evidence type="ECO:0000259" key="11">
    <source>
        <dbReference type="PROSITE" id="PS50011"/>
    </source>
</evidence>
<dbReference type="Gene3D" id="3.30.200.20">
    <property type="entry name" value="Phosphorylase Kinase, domain 1"/>
    <property type="match status" value="1"/>
</dbReference>
<evidence type="ECO:0000256" key="8">
    <source>
        <dbReference type="ARBA" id="ARBA00047899"/>
    </source>
</evidence>
<dbReference type="Proteomes" id="UP000231279">
    <property type="component" value="Unassembled WGS sequence"/>
</dbReference>
<accession>A0A2G9HI40</accession>
<keyword evidence="3" id="KW-0472">Membrane</keyword>
<evidence type="ECO:0000256" key="10">
    <source>
        <dbReference type="SAM" id="MobiDB-lite"/>
    </source>
</evidence>
<dbReference type="InterPro" id="IPR000719">
    <property type="entry name" value="Prot_kinase_dom"/>
</dbReference>
<evidence type="ECO:0000256" key="9">
    <source>
        <dbReference type="ARBA" id="ARBA00048679"/>
    </source>
</evidence>
<dbReference type="PROSITE" id="PS50011">
    <property type="entry name" value="PROTEIN_KINASE_DOM"/>
    <property type="match status" value="1"/>
</dbReference>
<name>A0A2G9HI40_9LAMI</name>
<protein>
    <recommendedName>
        <fullName evidence="2">non-specific serine/threonine protein kinase</fullName>
        <ecNumber evidence="2">2.7.11.1</ecNumber>
    </recommendedName>
</protein>
<dbReference type="GO" id="GO:0106310">
    <property type="term" value="F:protein serine kinase activity"/>
    <property type="evidence" value="ECO:0007669"/>
    <property type="project" value="RHEA"/>
</dbReference>
<evidence type="ECO:0000256" key="2">
    <source>
        <dbReference type="ARBA" id="ARBA00012513"/>
    </source>
</evidence>
<dbReference type="AlphaFoldDB" id="A0A2G9HI40"/>
<dbReference type="PANTHER" id="PTHR45621">
    <property type="entry name" value="OS01G0588500 PROTEIN-RELATED"/>
    <property type="match status" value="1"/>
</dbReference>
<evidence type="ECO:0000256" key="5">
    <source>
        <dbReference type="ARBA" id="ARBA00022741"/>
    </source>
</evidence>
<dbReference type="STRING" id="429701.A0A2G9HI40"/>
<gene>
    <name evidence="12" type="ORF">CDL12_10124</name>
</gene>
<evidence type="ECO:0000256" key="4">
    <source>
        <dbReference type="ARBA" id="ARBA00022679"/>
    </source>
</evidence>
<dbReference type="GO" id="GO:0005886">
    <property type="term" value="C:plasma membrane"/>
    <property type="evidence" value="ECO:0007669"/>
    <property type="project" value="UniProtKB-SubCell"/>
</dbReference>
<keyword evidence="3" id="KW-1003">Cell membrane</keyword>
<keyword evidence="13" id="KW-1185">Reference proteome</keyword>
<sequence>MWARDKISKGEMDQIVDPSLRGKISLDSLKVFVSVVERCLDDKPKKRPAIAHVVINLEFALELQEKAKSSAKTEIVEVLLPQVNAIPLLPNEITNVANATPLPPSDKTQQEKTKSLSPNEITSVADALPYRSRNMLLVIGKQLTRVSLKVQSGTSTLREQINSKMINAGKKDGRKTTVHKLLRLRPWEALRNKAKPSKKKDVVTFSKSAPILRRTGNMTLSGITISTKMMVGNSQLISNTKLRSFHFSELKTATRNFSNDTIMGEGGFGTVYKGWLKEESIGKQESESVVAVKKLNCESMQGFEEWQSEVNFLGRFSHPNLVKLLGYCWEDKELLLVFEFMQKGSLENHLFGRGPVRQPLTWDIRLKILIGAARGLAFLHASDLKVIHRDFKGENILLDGSYHAKISDFGIAKMGPTAGNSHVTTRVMGTYGYAAPEYVATGHLYVKSDVYGFGVVLVEMLTGLRVLDTKRPAGQHNLVDWVKPYLPEMDRLKKVMDSCLEGRYPNRCALQAAQLALNCLEYEPRNRPSMQEIVETLERIDSAVENGRQPRVCFS</sequence>
<dbReference type="GO" id="GO:0005524">
    <property type="term" value="F:ATP binding"/>
    <property type="evidence" value="ECO:0007669"/>
    <property type="project" value="UniProtKB-KW"/>
</dbReference>
<dbReference type="InterPro" id="IPR008271">
    <property type="entry name" value="Ser/Thr_kinase_AS"/>
</dbReference>
<keyword evidence="7" id="KW-0067">ATP-binding</keyword>
<evidence type="ECO:0000256" key="6">
    <source>
        <dbReference type="ARBA" id="ARBA00022777"/>
    </source>
</evidence>
<dbReference type="InterPro" id="IPR050823">
    <property type="entry name" value="Plant_Ser_Thr_Prot_Kinase"/>
</dbReference>
<evidence type="ECO:0000256" key="1">
    <source>
        <dbReference type="ARBA" id="ARBA00004236"/>
    </source>
</evidence>
<keyword evidence="12" id="KW-0723">Serine/threonine-protein kinase</keyword>
<dbReference type="EC" id="2.7.11.1" evidence="2"/>
<evidence type="ECO:0000256" key="3">
    <source>
        <dbReference type="ARBA" id="ARBA00022475"/>
    </source>
</evidence>
<dbReference type="EMBL" id="NKXS01001709">
    <property type="protein sequence ID" value="PIN17211.1"/>
    <property type="molecule type" value="Genomic_DNA"/>
</dbReference>
<dbReference type="Gene3D" id="1.10.510.10">
    <property type="entry name" value="Transferase(Phosphotransferase) domain 1"/>
    <property type="match status" value="2"/>
</dbReference>
<dbReference type="PROSITE" id="PS00108">
    <property type="entry name" value="PROTEIN_KINASE_ST"/>
    <property type="match status" value="1"/>
</dbReference>
<dbReference type="FunFam" id="3.30.200.20:FF:000228">
    <property type="entry name" value="Serine/threonine-protein kinase BIK1"/>
    <property type="match status" value="1"/>
</dbReference>
<keyword evidence="4 12" id="KW-0808">Transferase</keyword>
<comment type="caution">
    <text evidence="12">The sequence shown here is derived from an EMBL/GenBank/DDBJ whole genome shotgun (WGS) entry which is preliminary data.</text>
</comment>
<dbReference type="InterPro" id="IPR011009">
    <property type="entry name" value="Kinase-like_dom_sf"/>
</dbReference>
<dbReference type="Pfam" id="PF07714">
    <property type="entry name" value="PK_Tyr_Ser-Thr"/>
    <property type="match status" value="1"/>
</dbReference>
<comment type="catalytic activity">
    <reaction evidence="8">
        <text>L-threonyl-[protein] + ATP = O-phospho-L-threonyl-[protein] + ADP + H(+)</text>
        <dbReference type="Rhea" id="RHEA:46608"/>
        <dbReference type="Rhea" id="RHEA-COMP:11060"/>
        <dbReference type="Rhea" id="RHEA-COMP:11605"/>
        <dbReference type="ChEBI" id="CHEBI:15378"/>
        <dbReference type="ChEBI" id="CHEBI:30013"/>
        <dbReference type="ChEBI" id="CHEBI:30616"/>
        <dbReference type="ChEBI" id="CHEBI:61977"/>
        <dbReference type="ChEBI" id="CHEBI:456216"/>
        <dbReference type="EC" id="2.7.11.1"/>
    </reaction>
</comment>
<reference evidence="13" key="1">
    <citation type="journal article" date="2018" name="Gigascience">
        <title>Genome assembly of the Pink Ipe (Handroanthus impetiginosus, Bignoniaceae), a highly valued, ecologically keystone Neotropical timber forest tree.</title>
        <authorList>
            <person name="Silva-Junior O.B."/>
            <person name="Grattapaglia D."/>
            <person name="Novaes E."/>
            <person name="Collevatti R.G."/>
        </authorList>
    </citation>
    <scope>NUCLEOTIDE SEQUENCE [LARGE SCALE GENOMIC DNA]</scope>
    <source>
        <strain evidence="13">cv. UFG-1</strain>
    </source>
</reference>
<comment type="subcellular location">
    <subcellularLocation>
        <location evidence="1">Cell membrane</location>
    </subcellularLocation>
</comment>
<keyword evidence="5" id="KW-0547">Nucleotide-binding</keyword>
<feature type="region of interest" description="Disordered" evidence="10">
    <location>
        <begin position="97"/>
        <end position="118"/>
    </location>
</feature>
<organism evidence="12 13">
    <name type="scientific">Handroanthus impetiginosus</name>
    <dbReference type="NCBI Taxonomy" id="429701"/>
    <lineage>
        <taxon>Eukaryota</taxon>
        <taxon>Viridiplantae</taxon>
        <taxon>Streptophyta</taxon>
        <taxon>Embryophyta</taxon>
        <taxon>Tracheophyta</taxon>
        <taxon>Spermatophyta</taxon>
        <taxon>Magnoliopsida</taxon>
        <taxon>eudicotyledons</taxon>
        <taxon>Gunneridae</taxon>
        <taxon>Pentapetalae</taxon>
        <taxon>asterids</taxon>
        <taxon>lamiids</taxon>
        <taxon>Lamiales</taxon>
        <taxon>Bignoniaceae</taxon>
        <taxon>Crescentiina</taxon>
        <taxon>Tabebuia alliance</taxon>
        <taxon>Handroanthus</taxon>
    </lineage>
</organism>
<feature type="domain" description="Protein kinase" evidence="11">
    <location>
        <begin position="257"/>
        <end position="540"/>
    </location>
</feature>
<keyword evidence="6 12" id="KW-0418">Kinase</keyword>
<dbReference type="GO" id="GO:0004674">
    <property type="term" value="F:protein serine/threonine kinase activity"/>
    <property type="evidence" value="ECO:0007669"/>
    <property type="project" value="UniProtKB-KW"/>
</dbReference>